<protein>
    <submittedName>
        <fullName evidence="1">Uncharacterized protein</fullName>
    </submittedName>
</protein>
<accession>A0AAJ2ZAE8</accession>
<dbReference type="EMBL" id="JAAHBZ010000001">
    <property type="protein sequence ID" value="NES26317.1"/>
    <property type="molecule type" value="Genomic_DNA"/>
</dbReference>
<dbReference type="EMBL" id="CP045309">
    <property type="protein sequence ID" value="QGL50498.1"/>
    <property type="molecule type" value="Genomic_DNA"/>
</dbReference>
<dbReference type="NCBIfam" id="NF047389">
    <property type="entry name" value="ATPase_Sll1717"/>
    <property type="match status" value="1"/>
</dbReference>
<proteinExistence type="predicted"/>
<dbReference type="InterPro" id="IPR027417">
    <property type="entry name" value="P-loop_NTPase"/>
</dbReference>
<reference evidence="1 4" key="2">
    <citation type="submission" date="2020-02" db="EMBL/GenBank/DDBJ databases">
        <title>WGS of Micromonospora spp. isolated from hot spring.</title>
        <authorList>
            <person name="Thawai C."/>
        </authorList>
    </citation>
    <scope>NUCLEOTIDE SEQUENCE [LARGE SCALE GENOMIC DNA]</scope>
    <source>
        <strain evidence="1 4">TMS7</strain>
    </source>
</reference>
<dbReference type="RefSeq" id="WP_154229640.1">
    <property type="nucleotide sequence ID" value="NZ_CP045309.1"/>
</dbReference>
<sequence length="552" mass="63155">MAKVKHNTEPKRNIHGNLNLGGEIAEADGLLSDAFYESSIYRSIVSRGGDAKCFVIGRTGSGKSAALQRIRADWPEHVIEINPIDLSLPYITDLGVVRHLTALNVHLDSLYNALWKHVLLIEIIKHRYKIDSPDAKQRFIDTIMDKIKRDNKKKAALEYLEEFEGKFWCETDERVRDITNKFESQFKAAAGGKLGVKPIDFSVSSDDTNTTSSEERVELVRRFQRVVNETQLPRLNTMMNVLNDEILESSQHYTYVLIDDLDKDWADDKVKNDLIRNLFQVVFDLKRVANLKVIVALRTNIFETLDFGRGGGQGEKFRALSMRVRWSANELEAMLDERARVAAERRNLGGVSGIKSLLPNYNQTRGKALEFVLDRTLMRPRDAIAFLNEAFMLAGNKQRLSWEDLKDAEGSYSRNRLLALRDEWDPTFTGIDRVLSRFRQAPAVMSKETITKYFDNCFELLADYKFNGVQWLTEVSEPFWNGTPADDWADGYHLIVKLLFDIGFLGVLPDNARRAIYGYDYPEYADSVANIRHADGFIIHPAFRPALDVRPF</sequence>
<evidence type="ECO:0000313" key="1">
    <source>
        <dbReference type="EMBL" id="NES26317.1"/>
    </source>
</evidence>
<dbReference type="Proteomes" id="UP000402241">
    <property type="component" value="Chromosome"/>
</dbReference>
<gene>
    <name evidence="1" type="ORF">G3561_01925</name>
    <name evidence="2" type="ORF">GCE86_27855</name>
</gene>
<dbReference type="Proteomes" id="UP000477779">
    <property type="component" value="Unassembled WGS sequence"/>
</dbReference>
<evidence type="ECO:0000313" key="4">
    <source>
        <dbReference type="Proteomes" id="UP000477779"/>
    </source>
</evidence>
<organism evidence="1 4">
    <name type="scientific">Micromonospora terminaliae</name>
    <dbReference type="NCBI Taxonomy" id="1914461"/>
    <lineage>
        <taxon>Bacteria</taxon>
        <taxon>Bacillati</taxon>
        <taxon>Actinomycetota</taxon>
        <taxon>Actinomycetes</taxon>
        <taxon>Micromonosporales</taxon>
        <taxon>Micromonosporaceae</taxon>
        <taxon>Micromonospora</taxon>
    </lineage>
</organism>
<evidence type="ECO:0000313" key="2">
    <source>
        <dbReference type="EMBL" id="QGL50498.1"/>
    </source>
</evidence>
<reference evidence="2 3" key="1">
    <citation type="submission" date="2019-10" db="EMBL/GenBank/DDBJ databases">
        <title>Genome Sequence of Micromonospora terminaliae DSM 101760.</title>
        <authorList>
            <person name="Guo L."/>
        </authorList>
    </citation>
    <scope>NUCLEOTIDE SEQUENCE [LARGE SCALE GENOMIC DNA]</scope>
    <source>
        <strain evidence="2 3">DSM 101760</strain>
    </source>
</reference>
<keyword evidence="3" id="KW-1185">Reference proteome</keyword>
<name>A0AAJ2ZAE8_9ACTN</name>
<dbReference type="InterPro" id="IPR059206">
    <property type="entry name" value="Sll1717-like"/>
</dbReference>
<dbReference type="SUPFAM" id="SSF52540">
    <property type="entry name" value="P-loop containing nucleoside triphosphate hydrolases"/>
    <property type="match status" value="1"/>
</dbReference>
<evidence type="ECO:0000313" key="3">
    <source>
        <dbReference type="Proteomes" id="UP000402241"/>
    </source>
</evidence>
<dbReference type="AlphaFoldDB" id="A0AAJ2ZAE8"/>